<evidence type="ECO:0000256" key="2">
    <source>
        <dbReference type="ARBA" id="ARBA00022741"/>
    </source>
</evidence>
<dbReference type="SUPFAM" id="SSF50037">
    <property type="entry name" value="C-terminal domain of transcriptional repressors"/>
    <property type="match status" value="1"/>
</dbReference>
<dbReference type="HOGENOM" id="CLU_051096_0_0_9"/>
<keyword evidence="5" id="KW-0678">Repressor</keyword>
<dbReference type="GO" id="GO:0005524">
    <property type="term" value="F:ATP binding"/>
    <property type="evidence" value="ECO:0007669"/>
    <property type="project" value="UniProtKB-UniRule"/>
</dbReference>
<dbReference type="Gene3D" id="3.30.930.10">
    <property type="entry name" value="Bira Bifunctional Protein, Domain 2"/>
    <property type="match status" value="1"/>
</dbReference>
<reference evidence="7 8" key="1">
    <citation type="submission" date="2011-01" db="EMBL/GenBank/DDBJ databases">
        <authorList>
            <person name="Weinstock G."/>
            <person name="Sodergren E."/>
            <person name="Clifton S."/>
            <person name="Fulton L."/>
            <person name="Fulton B."/>
            <person name="Courtney L."/>
            <person name="Fronick C."/>
            <person name="Harrison M."/>
            <person name="Strong C."/>
            <person name="Farmer C."/>
            <person name="Delahaunty K."/>
            <person name="Markovic C."/>
            <person name="Hall O."/>
            <person name="Minx P."/>
            <person name="Tomlinson C."/>
            <person name="Mitreva M."/>
            <person name="Hou S."/>
            <person name="Chen J."/>
            <person name="Wollam A."/>
            <person name="Pepin K.H."/>
            <person name="Johnson M."/>
            <person name="Bhonagiri V."/>
            <person name="Zhang X."/>
            <person name="Suruliraj S."/>
            <person name="Warren W."/>
            <person name="Chinwalla A."/>
            <person name="Mardis E.R."/>
            <person name="Wilson R.K."/>
        </authorList>
    </citation>
    <scope>NUCLEOTIDE SEQUENCE [LARGE SCALE GENOMIC DNA]</scope>
    <source>
        <strain evidence="7 8">YIT 12067</strain>
    </source>
</reference>
<dbReference type="InterPro" id="IPR013196">
    <property type="entry name" value="HTH_11"/>
</dbReference>
<dbReference type="Pfam" id="PF02237">
    <property type="entry name" value="BPL_C"/>
    <property type="match status" value="1"/>
</dbReference>
<evidence type="ECO:0000259" key="6">
    <source>
        <dbReference type="PROSITE" id="PS51733"/>
    </source>
</evidence>
<dbReference type="CDD" id="cd00090">
    <property type="entry name" value="HTH_ARSR"/>
    <property type="match status" value="1"/>
</dbReference>
<keyword evidence="5" id="KW-0238">DNA-binding</keyword>
<dbReference type="Pfam" id="PF08279">
    <property type="entry name" value="HTH_11"/>
    <property type="match status" value="1"/>
</dbReference>
<dbReference type="Pfam" id="PF03099">
    <property type="entry name" value="BPL_LplA_LipB"/>
    <property type="match status" value="1"/>
</dbReference>
<dbReference type="GO" id="GO:0003677">
    <property type="term" value="F:DNA binding"/>
    <property type="evidence" value="ECO:0007669"/>
    <property type="project" value="UniProtKB-UniRule"/>
</dbReference>
<evidence type="ECO:0000313" key="7">
    <source>
        <dbReference type="EMBL" id="EFY04799.1"/>
    </source>
</evidence>
<comment type="caution">
    <text evidence="7">The sequence shown here is derived from an EMBL/GenBank/DDBJ whole genome shotgun (WGS) entry which is preliminary data.</text>
</comment>
<gene>
    <name evidence="5" type="primary">birA</name>
    <name evidence="7" type="ORF">HMPREF9443_01214</name>
</gene>
<sequence>MIYMRKRILELLRNSKGTPVSGEEISKELEVSRTAIWKHIQALKNEGYEIESVPKRGYILREVPDRLFPQEILSRLQTKWLGRNICYRDSVDSSNNLAKALANEGCENGLLVVAEEQGAGKGRLSRGWISPYAKGIWFSVVLKPPFLPQEASKCTLLAAVAVVKSINKIAGVHAAIKWPNDVLLLGRKLVGILTEMNAEFGHINYVVIGTGINTNASPEDYPEEVRDLAVSVADAATEPFTRVELLCDILKNMEDLYETAVQDGFGPVFDEWRRYSCTLGQEVKVIAPDMTYFGTAEDIDEEGLLIVRREDGSKEKVVAGDVSIRPAKAKGNEYA</sequence>
<dbReference type="Proteomes" id="UP000004923">
    <property type="component" value="Unassembled WGS sequence"/>
</dbReference>
<dbReference type="PANTHER" id="PTHR12835:SF5">
    <property type="entry name" value="BIOTIN--PROTEIN LIGASE"/>
    <property type="match status" value="1"/>
</dbReference>
<dbReference type="GO" id="GO:0006355">
    <property type="term" value="P:regulation of DNA-templated transcription"/>
    <property type="evidence" value="ECO:0007669"/>
    <property type="project" value="UniProtKB-UniRule"/>
</dbReference>
<organism evidence="7 8">
    <name type="scientific">Phascolarctobacterium succinatutens YIT 12067</name>
    <dbReference type="NCBI Taxonomy" id="626939"/>
    <lineage>
        <taxon>Bacteria</taxon>
        <taxon>Bacillati</taxon>
        <taxon>Bacillota</taxon>
        <taxon>Negativicutes</taxon>
        <taxon>Acidaminococcales</taxon>
        <taxon>Acidaminococcaceae</taxon>
        <taxon>Phascolarctobacterium</taxon>
    </lineage>
</organism>
<proteinExistence type="inferred from homology"/>
<accession>E8LED3</accession>
<feature type="domain" description="BPL/LPL catalytic" evidence="6">
    <location>
        <begin position="70"/>
        <end position="261"/>
    </location>
</feature>
<evidence type="ECO:0000313" key="8">
    <source>
        <dbReference type="Proteomes" id="UP000004923"/>
    </source>
</evidence>
<dbReference type="InterPro" id="IPR045864">
    <property type="entry name" value="aa-tRNA-synth_II/BPL/LPL"/>
</dbReference>
<dbReference type="GO" id="GO:0004077">
    <property type="term" value="F:biotin--[biotin carboxyl-carrier protein] ligase activity"/>
    <property type="evidence" value="ECO:0007669"/>
    <property type="project" value="UniProtKB-UniRule"/>
</dbReference>
<protein>
    <recommendedName>
        <fullName evidence="5">Bifunctional ligase/repressor BirA</fullName>
    </recommendedName>
    <alternativeName>
        <fullName evidence="5">Biotin--[acetyl-CoA-carboxylase] ligase</fullName>
        <ecNumber evidence="5">6.3.4.15</ecNumber>
    </alternativeName>
    <alternativeName>
        <fullName evidence="5">Biotin--protein ligase</fullName>
    </alternativeName>
    <alternativeName>
        <fullName evidence="5">Biotin-[acetyl-CoA carboxylase] synthetase</fullName>
    </alternativeName>
</protein>
<dbReference type="GO" id="GO:0016740">
    <property type="term" value="F:transferase activity"/>
    <property type="evidence" value="ECO:0007669"/>
    <property type="project" value="UniProtKB-ARBA"/>
</dbReference>
<comment type="caution">
    <text evidence="5">Lacks conserved residue(s) required for the propagation of feature annotation.</text>
</comment>
<dbReference type="EC" id="6.3.4.15" evidence="5"/>
<keyword evidence="4 5" id="KW-0092">Biotin</keyword>
<feature type="binding site" evidence="5">
    <location>
        <position position="117"/>
    </location>
    <ligand>
        <name>biotin</name>
        <dbReference type="ChEBI" id="CHEBI:57586"/>
    </ligand>
</feature>
<dbReference type="GO" id="GO:0009249">
    <property type="term" value="P:protein lipoylation"/>
    <property type="evidence" value="ECO:0007669"/>
    <property type="project" value="UniProtKB-ARBA"/>
</dbReference>
<evidence type="ECO:0000256" key="3">
    <source>
        <dbReference type="ARBA" id="ARBA00022840"/>
    </source>
</evidence>
<dbReference type="Gene3D" id="1.10.10.10">
    <property type="entry name" value="Winged helix-like DNA-binding domain superfamily/Winged helix DNA-binding domain"/>
    <property type="match status" value="1"/>
</dbReference>
<keyword evidence="2 5" id="KW-0547">Nucleotide-binding</keyword>
<dbReference type="AlphaFoldDB" id="E8LED3"/>
<dbReference type="InterPro" id="IPR036388">
    <property type="entry name" value="WH-like_DNA-bd_sf"/>
</dbReference>
<dbReference type="InterPro" id="IPR030855">
    <property type="entry name" value="Bifunct_BirA"/>
</dbReference>
<dbReference type="InterPro" id="IPR036390">
    <property type="entry name" value="WH_DNA-bd_sf"/>
</dbReference>
<dbReference type="InterPro" id="IPR011991">
    <property type="entry name" value="ArsR-like_HTH"/>
</dbReference>
<dbReference type="EMBL" id="AEVN01000049">
    <property type="protein sequence ID" value="EFY04799.1"/>
    <property type="molecule type" value="Genomic_DNA"/>
</dbReference>
<keyword evidence="5" id="KW-0804">Transcription</keyword>
<evidence type="ECO:0000256" key="5">
    <source>
        <dbReference type="HAMAP-Rule" id="MF_00978"/>
    </source>
</evidence>
<comment type="similarity">
    <text evidence="5">Belongs to the biotin--protein ligase family.</text>
</comment>
<keyword evidence="3 5" id="KW-0067">ATP-binding</keyword>
<dbReference type="InterPro" id="IPR004143">
    <property type="entry name" value="BPL_LPL_catalytic"/>
</dbReference>
<feature type="binding site" evidence="5">
    <location>
        <position position="188"/>
    </location>
    <ligand>
        <name>biotin</name>
        <dbReference type="ChEBI" id="CHEBI:57586"/>
    </ligand>
</feature>
<dbReference type="eggNOG" id="COG0340">
    <property type="taxonomic scope" value="Bacteria"/>
</dbReference>
<dbReference type="Gene3D" id="2.30.30.100">
    <property type="match status" value="1"/>
</dbReference>
<comment type="catalytic activity">
    <reaction evidence="5">
        <text>biotin + L-lysyl-[protein] + ATP = N(6)-biotinyl-L-lysyl-[protein] + AMP + diphosphate + H(+)</text>
        <dbReference type="Rhea" id="RHEA:11756"/>
        <dbReference type="Rhea" id="RHEA-COMP:9752"/>
        <dbReference type="Rhea" id="RHEA-COMP:10505"/>
        <dbReference type="ChEBI" id="CHEBI:15378"/>
        <dbReference type="ChEBI" id="CHEBI:29969"/>
        <dbReference type="ChEBI" id="CHEBI:30616"/>
        <dbReference type="ChEBI" id="CHEBI:33019"/>
        <dbReference type="ChEBI" id="CHEBI:57586"/>
        <dbReference type="ChEBI" id="CHEBI:83144"/>
        <dbReference type="ChEBI" id="CHEBI:456215"/>
        <dbReference type="EC" id="6.3.4.15"/>
    </reaction>
</comment>
<dbReference type="SUPFAM" id="SSF55681">
    <property type="entry name" value="Class II aaRS and biotin synthetases"/>
    <property type="match status" value="1"/>
</dbReference>
<evidence type="ECO:0000256" key="1">
    <source>
        <dbReference type="ARBA" id="ARBA00022598"/>
    </source>
</evidence>
<dbReference type="PANTHER" id="PTHR12835">
    <property type="entry name" value="BIOTIN PROTEIN LIGASE"/>
    <property type="match status" value="1"/>
</dbReference>
<comment type="function">
    <text evidence="5">Acts both as a biotin--[acetyl-CoA-carboxylase] ligase and a repressor.</text>
</comment>
<dbReference type="eggNOG" id="COG1654">
    <property type="taxonomic scope" value="Bacteria"/>
</dbReference>
<dbReference type="GO" id="GO:0005737">
    <property type="term" value="C:cytoplasm"/>
    <property type="evidence" value="ECO:0007669"/>
    <property type="project" value="TreeGrafter"/>
</dbReference>
<dbReference type="InterPro" id="IPR003142">
    <property type="entry name" value="BPL_C"/>
</dbReference>
<dbReference type="HAMAP" id="MF_00978">
    <property type="entry name" value="Bifunct_BirA"/>
    <property type="match status" value="1"/>
</dbReference>
<dbReference type="NCBIfam" id="TIGR00121">
    <property type="entry name" value="birA_ligase"/>
    <property type="match status" value="1"/>
</dbReference>
<keyword evidence="8" id="KW-1185">Reference proteome</keyword>
<feature type="DNA-binding region" description="H-T-H motif" evidence="5">
    <location>
        <begin position="22"/>
        <end position="41"/>
    </location>
</feature>
<dbReference type="SUPFAM" id="SSF46785">
    <property type="entry name" value="Winged helix' DNA-binding domain"/>
    <property type="match status" value="1"/>
</dbReference>
<dbReference type="InterPro" id="IPR004408">
    <property type="entry name" value="Biotin_CoA_COase_ligase"/>
</dbReference>
<keyword evidence="1 5" id="KW-0436">Ligase</keyword>
<name>E8LED3_9FIRM</name>
<evidence type="ECO:0000256" key="4">
    <source>
        <dbReference type="ARBA" id="ARBA00023267"/>
    </source>
</evidence>
<dbReference type="InterPro" id="IPR008988">
    <property type="entry name" value="Transcriptional_repressor_C"/>
</dbReference>
<feature type="binding site" evidence="5">
    <location>
        <begin position="93"/>
        <end position="95"/>
    </location>
    <ligand>
        <name>biotin</name>
        <dbReference type="ChEBI" id="CHEBI:57586"/>
    </ligand>
</feature>
<dbReference type="CDD" id="cd16442">
    <property type="entry name" value="BPL"/>
    <property type="match status" value="1"/>
</dbReference>
<keyword evidence="5" id="KW-0805">Transcription regulation</keyword>
<dbReference type="PROSITE" id="PS51733">
    <property type="entry name" value="BPL_LPL_CATALYTIC"/>
    <property type="match status" value="1"/>
</dbReference>